<proteinExistence type="predicted"/>
<dbReference type="KEGG" id="euz:DVS28_a2932"/>
<organism evidence="3 4">
    <name type="scientific">Euzebya pacifica</name>
    <dbReference type="NCBI Taxonomy" id="1608957"/>
    <lineage>
        <taxon>Bacteria</taxon>
        <taxon>Bacillati</taxon>
        <taxon>Actinomycetota</taxon>
        <taxon>Nitriliruptoria</taxon>
        <taxon>Euzebyales</taxon>
    </lineage>
</organism>
<evidence type="ECO:0000256" key="1">
    <source>
        <dbReference type="SAM" id="MobiDB-lite"/>
    </source>
</evidence>
<name>A0A346XZG4_9ACTN</name>
<keyword evidence="2" id="KW-0472">Membrane</keyword>
<reference evidence="3 4" key="1">
    <citation type="submission" date="2018-09" db="EMBL/GenBank/DDBJ databases">
        <title>Complete genome sequence of Euzebya sp. DY32-46 isolated from seawater of Pacific Ocean.</title>
        <authorList>
            <person name="Xu L."/>
            <person name="Wu Y.-H."/>
            <person name="Xu X.-W."/>
        </authorList>
    </citation>
    <scope>NUCLEOTIDE SEQUENCE [LARGE SCALE GENOMIC DNA]</scope>
    <source>
        <strain evidence="3 4">DY32-46</strain>
    </source>
</reference>
<keyword evidence="2" id="KW-0812">Transmembrane</keyword>
<evidence type="ECO:0000313" key="4">
    <source>
        <dbReference type="Proteomes" id="UP000264006"/>
    </source>
</evidence>
<dbReference type="AlphaFoldDB" id="A0A346XZG4"/>
<dbReference type="Proteomes" id="UP000264006">
    <property type="component" value="Chromosome"/>
</dbReference>
<sequence>MSTSHVTFHPPATQRPTFGKLTPYGDSTASAVAALGLPVVVSLVLMATVSPWFAALLVVAVAHARHHVAGERDRRADHERWAAIKGVVLELRPVAGIDHHDGFAAARARQETLIAELASADRLARMAIEQLAGDPALLPSIEALVWDAACQLQMAEKSVSDLARRDDVDSHDRALARWERFADLAESTIAVLTGFTDALAARAATESNHLQTIEMATSRLEAQVGLSVDADPELARAVAEVKASLTQPA</sequence>
<dbReference type="RefSeq" id="WP_114592074.1">
    <property type="nucleotide sequence ID" value="NZ_CP031165.1"/>
</dbReference>
<dbReference type="EMBL" id="CP031165">
    <property type="protein sequence ID" value="AXV07611.1"/>
    <property type="molecule type" value="Genomic_DNA"/>
</dbReference>
<evidence type="ECO:0000313" key="3">
    <source>
        <dbReference type="EMBL" id="AXV07611.1"/>
    </source>
</evidence>
<protein>
    <submittedName>
        <fullName evidence="3">Uncharacterized protein</fullName>
    </submittedName>
</protein>
<keyword evidence="2" id="KW-1133">Transmembrane helix</keyword>
<keyword evidence="4" id="KW-1185">Reference proteome</keyword>
<feature type="transmembrane region" description="Helical" evidence="2">
    <location>
        <begin position="31"/>
        <end position="64"/>
    </location>
</feature>
<accession>A0A346XZG4</accession>
<evidence type="ECO:0000256" key="2">
    <source>
        <dbReference type="SAM" id="Phobius"/>
    </source>
</evidence>
<gene>
    <name evidence="3" type="ORF">DVS28_a2932</name>
</gene>
<feature type="region of interest" description="Disordered" evidence="1">
    <location>
        <begin position="1"/>
        <end position="20"/>
    </location>
</feature>